<proteinExistence type="predicted"/>
<gene>
    <name evidence="2" type="ORF">GA0061102_102560</name>
</gene>
<dbReference type="Proteomes" id="UP000199435">
    <property type="component" value="Unassembled WGS sequence"/>
</dbReference>
<dbReference type="STRING" id="411945.GA0061102_102560"/>
<evidence type="ECO:0000313" key="2">
    <source>
        <dbReference type="EMBL" id="SCB36877.1"/>
    </source>
</evidence>
<dbReference type="GO" id="GO:0003677">
    <property type="term" value="F:DNA binding"/>
    <property type="evidence" value="ECO:0007669"/>
    <property type="project" value="InterPro"/>
</dbReference>
<organism evidence="2 3">
    <name type="scientific">Rhizobium miluonense</name>
    <dbReference type="NCBI Taxonomy" id="411945"/>
    <lineage>
        <taxon>Bacteria</taxon>
        <taxon>Pseudomonadati</taxon>
        <taxon>Pseudomonadota</taxon>
        <taxon>Alphaproteobacteria</taxon>
        <taxon>Hyphomicrobiales</taxon>
        <taxon>Rhizobiaceae</taxon>
        <taxon>Rhizobium/Agrobacterium group</taxon>
        <taxon>Rhizobium</taxon>
    </lineage>
</organism>
<reference evidence="3" key="1">
    <citation type="submission" date="2016-08" db="EMBL/GenBank/DDBJ databases">
        <authorList>
            <person name="Varghese N."/>
            <person name="Submissions Spin"/>
        </authorList>
    </citation>
    <scope>NUCLEOTIDE SEQUENCE [LARGE SCALE GENOMIC DNA]</scope>
    <source>
        <strain evidence="3">HAMBI 2971</strain>
    </source>
</reference>
<evidence type="ECO:0000259" key="1">
    <source>
        <dbReference type="PROSITE" id="PS50943"/>
    </source>
</evidence>
<dbReference type="CDD" id="cd00093">
    <property type="entry name" value="HTH_XRE"/>
    <property type="match status" value="1"/>
</dbReference>
<accession>A0A1C3W9N6</accession>
<dbReference type="AlphaFoldDB" id="A0A1C3W9N6"/>
<sequence length="96" mass="9946">MITSAQLRGARAMLGLTVEALATETGLPVSAIEALERDGSSTDMKALAAVRSALETRGMLFLAGGSDGSGGAGIRFKHWAENDGIRPENLNATNDD</sequence>
<dbReference type="Pfam" id="PF13413">
    <property type="entry name" value="HTH_25"/>
    <property type="match status" value="1"/>
</dbReference>
<dbReference type="PROSITE" id="PS50943">
    <property type="entry name" value="HTH_CROC1"/>
    <property type="match status" value="1"/>
</dbReference>
<evidence type="ECO:0000313" key="3">
    <source>
        <dbReference type="Proteomes" id="UP000199435"/>
    </source>
</evidence>
<dbReference type="Gene3D" id="1.10.260.40">
    <property type="entry name" value="lambda repressor-like DNA-binding domains"/>
    <property type="match status" value="1"/>
</dbReference>
<dbReference type="OrthoDB" id="7206663at2"/>
<dbReference type="EMBL" id="FMAH01000025">
    <property type="protein sequence ID" value="SCB36877.1"/>
    <property type="molecule type" value="Genomic_DNA"/>
</dbReference>
<dbReference type="InterPro" id="IPR001387">
    <property type="entry name" value="Cro/C1-type_HTH"/>
</dbReference>
<dbReference type="RefSeq" id="WP_092852327.1">
    <property type="nucleotide sequence ID" value="NZ_FMAH01000025.1"/>
</dbReference>
<dbReference type="SUPFAM" id="SSF47413">
    <property type="entry name" value="lambda repressor-like DNA-binding domains"/>
    <property type="match status" value="1"/>
</dbReference>
<dbReference type="InterPro" id="IPR010982">
    <property type="entry name" value="Lambda_DNA-bd_dom_sf"/>
</dbReference>
<name>A0A1C3W9N6_9HYPH</name>
<keyword evidence="3" id="KW-1185">Reference proteome</keyword>
<protein>
    <submittedName>
        <fullName evidence="2">Helix-turn-helix domain-containing protein</fullName>
    </submittedName>
</protein>
<feature type="domain" description="HTH cro/C1-type" evidence="1">
    <location>
        <begin position="7"/>
        <end position="60"/>
    </location>
</feature>